<protein>
    <submittedName>
        <fullName evidence="2">EpsG family protein</fullName>
    </submittedName>
</protein>
<feature type="transmembrane region" description="Helical" evidence="1">
    <location>
        <begin position="6"/>
        <end position="31"/>
    </location>
</feature>
<feature type="transmembrane region" description="Helical" evidence="1">
    <location>
        <begin position="219"/>
        <end position="235"/>
    </location>
</feature>
<feature type="transmembrane region" description="Helical" evidence="1">
    <location>
        <begin position="267"/>
        <end position="285"/>
    </location>
</feature>
<dbReference type="Proteomes" id="UP000515237">
    <property type="component" value="Chromosome"/>
</dbReference>
<keyword evidence="3" id="KW-1185">Reference proteome</keyword>
<feature type="transmembrane region" description="Helical" evidence="1">
    <location>
        <begin position="185"/>
        <end position="207"/>
    </location>
</feature>
<dbReference type="Pfam" id="PF14897">
    <property type="entry name" value="EpsG"/>
    <property type="match status" value="1"/>
</dbReference>
<accession>A0A7G7G590</accession>
<feature type="transmembrane region" description="Helical" evidence="1">
    <location>
        <begin position="38"/>
        <end position="56"/>
    </location>
</feature>
<sequence length="408" mass="47887">MSPSKLIIPAIILFILNPFISIVLLGILLAIDKTIDKKFYYIFYLLLAFFLGFINMTKVPESDLGFHASKYLYVSQYSFLDYLSWFEKEPVFYAFNYIFYYISGGSVKFWVFVITVFPYFILFISLDKFHSKVNVNKRYILFSIVLAAFFPQLFSLSAHLIRQFIAGAIIVYFLVDKLIYGNNKWWLAILGVLIHSTSILIFPLAYLSFLKEKLGKGNIVYFVGLIFILFTYQYFAQLLLPYFTGIESIHYILERASVDNTFELEKFSALNYVFIGVLLVITLYNQYKEELDINITGFNHLANIILLFVIFILMNLRQTELALRLFFYLFFFFPLIVPLVLKKNPFDKKFSFASVSISIILFFFYRLDTGTWNYDDKEKIVLSSSFDFLSRPEPVVYDYTRYSEADAQ</sequence>
<reference evidence="2 3" key="1">
    <citation type="journal article" date="2018" name="Int. J. Syst. Evol. Microbiol.">
        <title>Adhaeribacter swui sp. nov., isolated from wet mud.</title>
        <authorList>
            <person name="Kim D.U."/>
            <person name="Kim K.W."/>
            <person name="Kang M.S."/>
            <person name="Kim J.Y."/>
            <person name="Jang J.H."/>
            <person name="Kim M.K."/>
        </authorList>
    </citation>
    <scope>NUCLEOTIDE SEQUENCE [LARGE SCALE GENOMIC DNA]</scope>
    <source>
        <strain evidence="2 3">KCTC 52873</strain>
    </source>
</reference>
<keyword evidence="1" id="KW-0812">Transmembrane</keyword>
<feature type="transmembrane region" description="Helical" evidence="1">
    <location>
        <begin position="350"/>
        <end position="367"/>
    </location>
</feature>
<feature type="transmembrane region" description="Helical" evidence="1">
    <location>
        <begin position="109"/>
        <end position="127"/>
    </location>
</feature>
<evidence type="ECO:0000256" key="1">
    <source>
        <dbReference type="SAM" id="Phobius"/>
    </source>
</evidence>
<dbReference type="AlphaFoldDB" id="A0A7G7G590"/>
<keyword evidence="1" id="KW-1133">Transmembrane helix</keyword>
<dbReference type="EMBL" id="CP055156">
    <property type="protein sequence ID" value="QNF32324.1"/>
    <property type="molecule type" value="Genomic_DNA"/>
</dbReference>
<feature type="transmembrane region" description="Helical" evidence="1">
    <location>
        <begin position="297"/>
        <end position="316"/>
    </location>
</feature>
<feature type="transmembrane region" description="Helical" evidence="1">
    <location>
        <begin position="139"/>
        <end position="165"/>
    </location>
</feature>
<evidence type="ECO:0000313" key="3">
    <source>
        <dbReference type="Proteomes" id="UP000515237"/>
    </source>
</evidence>
<name>A0A7G7G590_9BACT</name>
<feature type="transmembrane region" description="Helical" evidence="1">
    <location>
        <begin position="322"/>
        <end position="341"/>
    </location>
</feature>
<dbReference type="InterPro" id="IPR049458">
    <property type="entry name" value="EpsG-like"/>
</dbReference>
<proteinExistence type="predicted"/>
<dbReference type="KEGG" id="aswu:HUW51_06110"/>
<evidence type="ECO:0000313" key="2">
    <source>
        <dbReference type="EMBL" id="QNF32324.1"/>
    </source>
</evidence>
<dbReference type="RefSeq" id="WP_185273104.1">
    <property type="nucleotide sequence ID" value="NZ_CP055156.1"/>
</dbReference>
<organism evidence="2 3">
    <name type="scientific">Adhaeribacter swui</name>
    <dbReference type="NCBI Taxonomy" id="2086471"/>
    <lineage>
        <taxon>Bacteria</taxon>
        <taxon>Pseudomonadati</taxon>
        <taxon>Bacteroidota</taxon>
        <taxon>Cytophagia</taxon>
        <taxon>Cytophagales</taxon>
        <taxon>Hymenobacteraceae</taxon>
        <taxon>Adhaeribacter</taxon>
    </lineage>
</organism>
<gene>
    <name evidence="2" type="ORF">HUW51_06110</name>
</gene>
<keyword evidence="1" id="KW-0472">Membrane</keyword>